<gene>
    <name evidence="1" type="ORF">HD601_004939</name>
</gene>
<protein>
    <submittedName>
        <fullName evidence="1">Uncharacterized protein YndB with AHSA1/START domain</fullName>
    </submittedName>
</protein>
<dbReference type="AlphaFoldDB" id="A0A7W9LNK6"/>
<keyword evidence="2" id="KW-1185">Reference proteome</keyword>
<evidence type="ECO:0000313" key="2">
    <source>
        <dbReference type="Proteomes" id="UP000542813"/>
    </source>
</evidence>
<proteinExistence type="predicted"/>
<sequence>MTTRTGRLVSASIAVQAPASVVFAILTDPRQHPRIDGSGSVRGLIEGPPTLTRGSTFGVRMRLFGVGYRITNRIVEYEPERLIAWRHFAGHRWRYQLEPLDPATTRVTETFDYTRVGPLTATVLRVLRFPTRNRHGIEASLPRLRDAAETDHHTP</sequence>
<dbReference type="Pfam" id="PF10604">
    <property type="entry name" value="Polyketide_cyc2"/>
    <property type="match status" value="1"/>
</dbReference>
<dbReference type="RefSeq" id="WP_184826374.1">
    <property type="nucleotide sequence ID" value="NZ_JACHMM010000001.1"/>
</dbReference>
<dbReference type="InterPro" id="IPR019587">
    <property type="entry name" value="Polyketide_cyclase/dehydratase"/>
</dbReference>
<dbReference type="EMBL" id="JACHMM010000001">
    <property type="protein sequence ID" value="MBB5790364.1"/>
    <property type="molecule type" value="Genomic_DNA"/>
</dbReference>
<evidence type="ECO:0000313" key="1">
    <source>
        <dbReference type="EMBL" id="MBB5790364.1"/>
    </source>
</evidence>
<organism evidence="1 2">
    <name type="scientific">Jiangella mangrovi</name>
    <dbReference type="NCBI Taxonomy" id="1524084"/>
    <lineage>
        <taxon>Bacteria</taxon>
        <taxon>Bacillati</taxon>
        <taxon>Actinomycetota</taxon>
        <taxon>Actinomycetes</taxon>
        <taxon>Jiangellales</taxon>
        <taxon>Jiangellaceae</taxon>
        <taxon>Jiangella</taxon>
    </lineage>
</organism>
<dbReference type="Gene3D" id="3.30.530.20">
    <property type="match status" value="1"/>
</dbReference>
<name>A0A7W9LNK6_9ACTN</name>
<accession>A0A7W9LNK6</accession>
<reference evidence="1 2" key="1">
    <citation type="submission" date="2020-08" db="EMBL/GenBank/DDBJ databases">
        <title>Sequencing the genomes of 1000 actinobacteria strains.</title>
        <authorList>
            <person name="Klenk H.-P."/>
        </authorList>
    </citation>
    <scope>NUCLEOTIDE SEQUENCE [LARGE SCALE GENOMIC DNA]</scope>
    <source>
        <strain evidence="1 2">DSM 102122</strain>
    </source>
</reference>
<dbReference type="Proteomes" id="UP000542813">
    <property type="component" value="Unassembled WGS sequence"/>
</dbReference>
<dbReference type="InterPro" id="IPR023393">
    <property type="entry name" value="START-like_dom_sf"/>
</dbReference>
<comment type="caution">
    <text evidence="1">The sequence shown here is derived from an EMBL/GenBank/DDBJ whole genome shotgun (WGS) entry which is preliminary data.</text>
</comment>
<dbReference type="SUPFAM" id="SSF55961">
    <property type="entry name" value="Bet v1-like"/>
    <property type="match status" value="1"/>
</dbReference>